<evidence type="ECO:0000313" key="3">
    <source>
        <dbReference type="Proteomes" id="UP000185753"/>
    </source>
</evidence>
<proteinExistence type="predicted"/>
<dbReference type="AlphaFoldDB" id="A0A1A7RDD6"/>
<comment type="caution">
    <text evidence="2">The sequence shown here is derived from an EMBL/GenBank/DDBJ whole genome shotgun (WGS) entry which is preliminary data.</text>
</comment>
<protein>
    <recommendedName>
        <fullName evidence="1">T6SS Phospholipase effector Tle1-like catalytic domain-containing protein</fullName>
    </recommendedName>
</protein>
<accession>A0A1A7RDD6</accession>
<dbReference type="Proteomes" id="UP000185753">
    <property type="component" value="Unassembled WGS sequence"/>
</dbReference>
<dbReference type="STRING" id="1443941.A9J31_13525"/>
<dbReference type="OrthoDB" id="4378831at2"/>
<sequence>MFNELQKIKNSNHDIANQSPNAKQDCSDVVNISVFFDGTGNNLENDEKIAKLANPAKLWRNAISYSNFEMRSLKTPIQLSHPIYISGVGTPFNGEINNWIDKQIANSQDTFPTGGATGVGGSRRLEYGEDQISETLTNVLKLKIEQAEAILKPQVEERKIEAEAKIEANLNQHRLIKKINLSIFGFSRGAALARVFSNEMIWNNESKDLSLNYSLAGQSEKIPLDIQFLGLFDTVASFGLPATNMPNKLSFRGRDMVVDPRVKNCLHLVAGNELRFSFPVDLIRKDGKLANPNTWKEIVYPGMHSDVGGGYQPNSQSVDNNFARIPLKHMMEAAVSANVKIFDYLKLESEHKELFEKEFKINEETQQLFNSVKKEVGASTGVTEHDIQNYMKLYYGSYGTLHRRRQKHLINGDIEQANASRSVSQISREEGGFEFPTGPADMATEVERIKWTKNYTTFNQSNITGVKHLFRIFYPAFKLYEMLVHIDEWELESWEKDVSQEAVDFYSNYIHDSKYGFVANVEPFSYFRQRTVYEPNRSWKGRRTDKKLGSIYEQIQKEPEEKPLESDSICQI</sequence>
<reference evidence="3" key="1">
    <citation type="submission" date="2016-06" db="EMBL/GenBank/DDBJ databases">
        <authorList>
            <person name="Radolfova-Krizova L."/>
            <person name="Nemec A."/>
        </authorList>
    </citation>
    <scope>NUCLEOTIDE SEQUENCE [LARGE SCALE GENOMIC DNA]</scope>
    <source>
        <strain evidence="3">ANC 4275</strain>
    </source>
</reference>
<dbReference type="InterPro" id="IPR018712">
    <property type="entry name" value="Tle1-like_cat"/>
</dbReference>
<keyword evidence="3" id="KW-1185">Reference proteome</keyword>
<evidence type="ECO:0000313" key="2">
    <source>
        <dbReference type="EMBL" id="OBX29534.1"/>
    </source>
</evidence>
<organism evidence="2 3">
    <name type="scientific">Acinetobacter gandensis</name>
    <dbReference type="NCBI Taxonomy" id="1443941"/>
    <lineage>
        <taxon>Bacteria</taxon>
        <taxon>Pseudomonadati</taxon>
        <taxon>Pseudomonadota</taxon>
        <taxon>Gammaproteobacteria</taxon>
        <taxon>Moraxellales</taxon>
        <taxon>Moraxellaceae</taxon>
        <taxon>Acinetobacter</taxon>
    </lineage>
</organism>
<name>A0A1A7RDD6_9GAMM</name>
<dbReference type="EMBL" id="LZDS01000006">
    <property type="protein sequence ID" value="OBX29534.1"/>
    <property type="molecule type" value="Genomic_DNA"/>
</dbReference>
<evidence type="ECO:0000259" key="1">
    <source>
        <dbReference type="Pfam" id="PF09994"/>
    </source>
</evidence>
<dbReference type="Pfam" id="PF09994">
    <property type="entry name" value="T6SS_Tle1-like_cat"/>
    <property type="match status" value="1"/>
</dbReference>
<dbReference type="PANTHER" id="PTHR33840">
    <property type="match status" value="1"/>
</dbReference>
<dbReference type="PANTHER" id="PTHR33840:SF1">
    <property type="entry name" value="TLE1 PHOSPHOLIPASE DOMAIN-CONTAINING PROTEIN"/>
    <property type="match status" value="1"/>
</dbReference>
<feature type="domain" description="T6SS Phospholipase effector Tle1-like catalytic" evidence="1">
    <location>
        <begin position="212"/>
        <end position="332"/>
    </location>
</feature>
<gene>
    <name evidence="2" type="ORF">A9J31_13525</name>
</gene>
<dbReference type="RefSeq" id="WP_067762665.1">
    <property type="nucleotide sequence ID" value="NZ_JBLZYA010000044.1"/>
</dbReference>